<comment type="caution">
    <text evidence="1">The sequence shown here is derived from an EMBL/GenBank/DDBJ whole genome shotgun (WGS) entry which is preliminary data.</text>
</comment>
<reference evidence="1 2" key="1">
    <citation type="journal article" date="2016" name="Nat. Commun.">
        <title>Thousands of microbial genomes shed light on interconnected biogeochemical processes in an aquifer system.</title>
        <authorList>
            <person name="Anantharaman K."/>
            <person name="Brown C.T."/>
            <person name="Hug L.A."/>
            <person name="Sharon I."/>
            <person name="Castelle C.J."/>
            <person name="Probst A.J."/>
            <person name="Thomas B.C."/>
            <person name="Singh A."/>
            <person name="Wilkins M.J."/>
            <person name="Karaoz U."/>
            <person name="Brodie E.L."/>
            <person name="Williams K.H."/>
            <person name="Hubbard S.S."/>
            <person name="Banfield J.F."/>
        </authorList>
    </citation>
    <scope>NUCLEOTIDE SEQUENCE [LARGE SCALE GENOMIC DNA]</scope>
</reference>
<protein>
    <submittedName>
        <fullName evidence="1">Uncharacterized protein</fullName>
    </submittedName>
</protein>
<evidence type="ECO:0000313" key="1">
    <source>
        <dbReference type="EMBL" id="OGY68163.1"/>
    </source>
</evidence>
<accession>A0A1G1ZTW1</accession>
<dbReference type="AlphaFoldDB" id="A0A1G1ZTW1"/>
<proteinExistence type="predicted"/>
<dbReference type="Proteomes" id="UP000177690">
    <property type="component" value="Unassembled WGS sequence"/>
</dbReference>
<dbReference type="EMBL" id="MHJL01000006">
    <property type="protein sequence ID" value="OGY68163.1"/>
    <property type="molecule type" value="Genomic_DNA"/>
</dbReference>
<sequence>MKKYTKKPVVIVWSDDSDAARHLIKDLRENGFRIRKIFSLVTEPVAHTEKGRWYMGYREIRSMLCP</sequence>
<name>A0A1G1ZTW1_9BACT</name>
<gene>
    <name evidence="1" type="ORF">A3I24_00835</name>
</gene>
<organism evidence="1 2">
    <name type="scientific">Candidatus Harrisonbacteria bacterium RIFCSPLOWO2_02_FULL_41_13b</name>
    <dbReference type="NCBI Taxonomy" id="1798409"/>
    <lineage>
        <taxon>Bacteria</taxon>
        <taxon>Candidatus Harrisoniibacteriota</taxon>
    </lineage>
</organism>
<evidence type="ECO:0000313" key="2">
    <source>
        <dbReference type="Proteomes" id="UP000177690"/>
    </source>
</evidence>